<keyword evidence="3" id="KW-1185">Reference proteome</keyword>
<gene>
    <name evidence="2" type="ORF">ANN_13768</name>
</gene>
<accession>A0ABQ8SUF6</accession>
<comment type="caution">
    <text evidence="2">The sequence shown here is derived from an EMBL/GenBank/DDBJ whole genome shotgun (WGS) entry which is preliminary data.</text>
</comment>
<evidence type="ECO:0008006" key="4">
    <source>
        <dbReference type="Google" id="ProtNLM"/>
    </source>
</evidence>
<evidence type="ECO:0000256" key="1">
    <source>
        <dbReference type="SAM" id="Phobius"/>
    </source>
</evidence>
<protein>
    <recommendedName>
        <fullName evidence="4">DDE-1 domain-containing protein</fullName>
    </recommendedName>
</protein>
<reference evidence="2 3" key="1">
    <citation type="journal article" date="2022" name="Allergy">
        <title>Genome assembly and annotation of Periplaneta americana reveal a comprehensive cockroach allergen profile.</title>
        <authorList>
            <person name="Wang L."/>
            <person name="Xiong Q."/>
            <person name="Saelim N."/>
            <person name="Wang L."/>
            <person name="Nong W."/>
            <person name="Wan A.T."/>
            <person name="Shi M."/>
            <person name="Liu X."/>
            <person name="Cao Q."/>
            <person name="Hui J.H.L."/>
            <person name="Sookrung N."/>
            <person name="Leung T.F."/>
            <person name="Tungtrongchitr A."/>
            <person name="Tsui S.K.W."/>
        </authorList>
    </citation>
    <scope>NUCLEOTIDE SEQUENCE [LARGE SCALE GENOMIC DNA]</scope>
    <source>
        <strain evidence="2">PWHHKU_190912</strain>
    </source>
</reference>
<evidence type="ECO:0000313" key="3">
    <source>
        <dbReference type="Proteomes" id="UP001148838"/>
    </source>
</evidence>
<feature type="transmembrane region" description="Helical" evidence="1">
    <location>
        <begin position="88"/>
        <end position="108"/>
    </location>
</feature>
<keyword evidence="1" id="KW-0812">Transmembrane</keyword>
<evidence type="ECO:0000313" key="2">
    <source>
        <dbReference type="EMBL" id="KAJ4437830.1"/>
    </source>
</evidence>
<keyword evidence="1" id="KW-1133">Transmembrane helix</keyword>
<name>A0ABQ8SUF6_PERAM</name>
<keyword evidence="1" id="KW-0472">Membrane</keyword>
<organism evidence="2 3">
    <name type="scientific">Periplaneta americana</name>
    <name type="common">American cockroach</name>
    <name type="synonym">Blatta americana</name>
    <dbReference type="NCBI Taxonomy" id="6978"/>
    <lineage>
        <taxon>Eukaryota</taxon>
        <taxon>Metazoa</taxon>
        <taxon>Ecdysozoa</taxon>
        <taxon>Arthropoda</taxon>
        <taxon>Hexapoda</taxon>
        <taxon>Insecta</taxon>
        <taxon>Pterygota</taxon>
        <taxon>Neoptera</taxon>
        <taxon>Polyneoptera</taxon>
        <taxon>Dictyoptera</taxon>
        <taxon>Blattodea</taxon>
        <taxon>Blattoidea</taxon>
        <taxon>Blattidae</taxon>
        <taxon>Blattinae</taxon>
        <taxon>Periplaneta</taxon>
    </lineage>
</organism>
<dbReference type="EMBL" id="JAJSOF020000019">
    <property type="protein sequence ID" value="KAJ4437830.1"/>
    <property type="molecule type" value="Genomic_DNA"/>
</dbReference>
<dbReference type="Proteomes" id="UP001148838">
    <property type="component" value="Unassembled WGS sequence"/>
</dbReference>
<proteinExistence type="predicted"/>
<sequence length="159" mass="18239">MERNPNISLRKAEGLSSVRCSGLNREDVMEYFSLLRKTIEEFELMDKSQMIYSADESGCPLHNTIKEGIRQERKQNSICPDMCRKRRFVTILACANAIGNFIPLMAIFKGKKHLPEFGDGWPNGSLVTMTESGWINKENFLMCSNIFTLTRFLDPAPYF</sequence>